<dbReference type="SUPFAM" id="SSF51735">
    <property type="entry name" value="NAD(P)-binding Rossmann-fold domains"/>
    <property type="match status" value="1"/>
</dbReference>
<keyword evidence="4" id="KW-1185">Reference proteome</keyword>
<dbReference type="PANTHER" id="PTHR24320">
    <property type="entry name" value="RETINOL DEHYDROGENASE"/>
    <property type="match status" value="1"/>
</dbReference>
<name>A0AB34FQ19_9HYPO</name>
<protein>
    <recommendedName>
        <fullName evidence="5">Short-chain dehydrogenase</fullName>
    </recommendedName>
</protein>
<evidence type="ECO:0000256" key="2">
    <source>
        <dbReference type="ARBA" id="ARBA00023002"/>
    </source>
</evidence>
<comment type="similarity">
    <text evidence="1">Belongs to the short-chain dehydrogenases/reductases (SDR) family.</text>
</comment>
<dbReference type="Proteomes" id="UP001163105">
    <property type="component" value="Unassembled WGS sequence"/>
</dbReference>
<dbReference type="PRINTS" id="PR00081">
    <property type="entry name" value="GDHRDH"/>
</dbReference>
<dbReference type="GO" id="GO:0016491">
    <property type="term" value="F:oxidoreductase activity"/>
    <property type="evidence" value="ECO:0007669"/>
    <property type="project" value="UniProtKB-KW"/>
</dbReference>
<dbReference type="Pfam" id="PF00106">
    <property type="entry name" value="adh_short"/>
    <property type="match status" value="1"/>
</dbReference>
<dbReference type="AlphaFoldDB" id="A0AB34FQ19"/>
<dbReference type="InterPro" id="IPR002347">
    <property type="entry name" value="SDR_fam"/>
</dbReference>
<sequence>MSSSLTPYAHLYAEPSGPGDKRPTALQVVKDNDAIGRWSGRVALVTGGTSGIGVETARALHATGADVYFTARDAQKGTATREDILKTTLGKGRLEVIELNLDSLDSVRKAAKAFLQKSSTLNVLVNNAGIMATPYSKTDDGFERQFAVNHLAHYLLTSLLLPTLESSSTPEFNSRVVCVSSSAHRYGQVRLDDYNWETPGAYGPFQAYGQSKTANIWMANYVDRVFGPRGVHALSLHPGGIWTGLQAFVPAETMATWKKHPDVDKTMLSAEQGAATSVWAAVGKVWEGKGGEYLAECAIAPPAKDLVSAMDPGAAAHAHNKEGEDRLWELSGKLVGV</sequence>
<gene>
    <name evidence="3" type="ORF">O9K51_07123</name>
</gene>
<dbReference type="InterPro" id="IPR036291">
    <property type="entry name" value="NAD(P)-bd_dom_sf"/>
</dbReference>
<accession>A0AB34FQ19</accession>
<evidence type="ECO:0000313" key="3">
    <source>
        <dbReference type="EMBL" id="KAJ6441327.1"/>
    </source>
</evidence>
<comment type="caution">
    <text evidence="3">The sequence shown here is derived from an EMBL/GenBank/DDBJ whole genome shotgun (WGS) entry which is preliminary data.</text>
</comment>
<dbReference type="EMBL" id="JAQHRD010000005">
    <property type="protein sequence ID" value="KAJ6441327.1"/>
    <property type="molecule type" value="Genomic_DNA"/>
</dbReference>
<evidence type="ECO:0008006" key="5">
    <source>
        <dbReference type="Google" id="ProtNLM"/>
    </source>
</evidence>
<organism evidence="3 4">
    <name type="scientific">Purpureocillium lavendulum</name>
    <dbReference type="NCBI Taxonomy" id="1247861"/>
    <lineage>
        <taxon>Eukaryota</taxon>
        <taxon>Fungi</taxon>
        <taxon>Dikarya</taxon>
        <taxon>Ascomycota</taxon>
        <taxon>Pezizomycotina</taxon>
        <taxon>Sordariomycetes</taxon>
        <taxon>Hypocreomycetidae</taxon>
        <taxon>Hypocreales</taxon>
        <taxon>Ophiocordycipitaceae</taxon>
        <taxon>Purpureocillium</taxon>
    </lineage>
</organism>
<dbReference type="PANTHER" id="PTHR24320:SF272">
    <property type="entry name" value="NAD(P)-BINDING ROSSMANN-FOLD SUPERFAMILY PROTEIN"/>
    <property type="match status" value="1"/>
</dbReference>
<proteinExistence type="inferred from homology"/>
<reference evidence="3" key="1">
    <citation type="submission" date="2023-01" db="EMBL/GenBank/DDBJ databases">
        <title>The growth and conidiation of Purpureocillium lavendulum are regulated by nitrogen source and histone H3K14 acetylation.</title>
        <authorList>
            <person name="Tang P."/>
            <person name="Han J."/>
            <person name="Zhang C."/>
            <person name="Tang P."/>
            <person name="Qi F."/>
            <person name="Zhang K."/>
            <person name="Liang L."/>
        </authorList>
    </citation>
    <scope>NUCLEOTIDE SEQUENCE</scope>
    <source>
        <strain evidence="3">YMF1.00683</strain>
    </source>
</reference>
<evidence type="ECO:0000313" key="4">
    <source>
        <dbReference type="Proteomes" id="UP001163105"/>
    </source>
</evidence>
<evidence type="ECO:0000256" key="1">
    <source>
        <dbReference type="ARBA" id="ARBA00006484"/>
    </source>
</evidence>
<dbReference type="Gene3D" id="3.40.50.720">
    <property type="entry name" value="NAD(P)-binding Rossmann-like Domain"/>
    <property type="match status" value="1"/>
</dbReference>
<keyword evidence="2" id="KW-0560">Oxidoreductase</keyword>